<evidence type="ECO:0000256" key="2">
    <source>
        <dbReference type="SAM" id="SignalP"/>
    </source>
</evidence>
<keyword evidence="4" id="KW-1185">Reference proteome</keyword>
<sequence length="416" mass="46101">MRAPGLTIATFFAVAYLSYSAPLNSDAKKRSRVQVRKVNVDEIKGTQSDEEKPLLRVPKVREDQIEETEKLEKALLSEQHFTSIDGDSTGEGHNEEIELHNGDTVKDINQHSKTENGQTQVETEVNIPALGVHGTYQKTGSEEVPIIPEDDLTIDFSPKAVAEYLLATDDFSGFDAALEDLVNSSMMTSKEARAYKKQVINEFTRLMQTLQKSREREEALLASGNFQEDANVNEVNEKRSDIPKAEPDTSQNGIASKQIEVPSGVDVIENEQQEGESREDTVKDSGKFRTFDLNKAMIELKPEMREELTLGEMIEALRVDLLKTMLQTEDLKDVKITEADMQGLLDSDGLLDLVAEALLSDMSPREQVALSEGNIGDAETDVESELENIKGNNGPNTGSDNIVSEVSPQQKKGDRK</sequence>
<feature type="chain" id="PRO_5043747727" evidence="2">
    <location>
        <begin position="21"/>
        <end position="416"/>
    </location>
</feature>
<evidence type="ECO:0000313" key="4">
    <source>
        <dbReference type="Proteomes" id="UP000749559"/>
    </source>
</evidence>
<accession>A0A8J1Y3T3</accession>
<protein>
    <submittedName>
        <fullName evidence="3">Uncharacterized protein</fullName>
    </submittedName>
</protein>
<feature type="signal peptide" evidence="2">
    <location>
        <begin position="1"/>
        <end position="20"/>
    </location>
</feature>
<keyword evidence="2" id="KW-0732">Signal</keyword>
<dbReference type="Proteomes" id="UP000749559">
    <property type="component" value="Unassembled WGS sequence"/>
</dbReference>
<evidence type="ECO:0000313" key="3">
    <source>
        <dbReference type="EMBL" id="CAH1788568.1"/>
    </source>
</evidence>
<feature type="region of interest" description="Disordered" evidence="1">
    <location>
        <begin position="369"/>
        <end position="416"/>
    </location>
</feature>
<dbReference type="EMBL" id="CAIIXF020000007">
    <property type="protein sequence ID" value="CAH1788568.1"/>
    <property type="molecule type" value="Genomic_DNA"/>
</dbReference>
<organism evidence="3 4">
    <name type="scientific">Owenia fusiformis</name>
    <name type="common">Polychaete worm</name>
    <dbReference type="NCBI Taxonomy" id="6347"/>
    <lineage>
        <taxon>Eukaryota</taxon>
        <taxon>Metazoa</taxon>
        <taxon>Spiralia</taxon>
        <taxon>Lophotrochozoa</taxon>
        <taxon>Annelida</taxon>
        <taxon>Polychaeta</taxon>
        <taxon>Sedentaria</taxon>
        <taxon>Canalipalpata</taxon>
        <taxon>Sabellida</taxon>
        <taxon>Oweniida</taxon>
        <taxon>Oweniidae</taxon>
        <taxon>Owenia</taxon>
    </lineage>
</organism>
<gene>
    <name evidence="3" type="ORF">OFUS_LOCUS14069</name>
</gene>
<name>A0A8J1Y3T3_OWEFU</name>
<feature type="compositionally biased region" description="Polar residues" evidence="1">
    <location>
        <begin position="390"/>
        <end position="410"/>
    </location>
</feature>
<comment type="caution">
    <text evidence="3">The sequence shown here is derived from an EMBL/GenBank/DDBJ whole genome shotgun (WGS) entry which is preliminary data.</text>
</comment>
<proteinExistence type="predicted"/>
<dbReference type="OrthoDB" id="6134679at2759"/>
<reference evidence="3" key="1">
    <citation type="submission" date="2022-03" db="EMBL/GenBank/DDBJ databases">
        <authorList>
            <person name="Martin C."/>
        </authorList>
    </citation>
    <scope>NUCLEOTIDE SEQUENCE</scope>
</reference>
<dbReference type="AlphaFoldDB" id="A0A8J1Y3T3"/>
<feature type="compositionally biased region" description="Basic and acidic residues" evidence="1">
    <location>
        <begin position="235"/>
        <end position="247"/>
    </location>
</feature>
<evidence type="ECO:0000256" key="1">
    <source>
        <dbReference type="SAM" id="MobiDB-lite"/>
    </source>
</evidence>
<feature type="region of interest" description="Disordered" evidence="1">
    <location>
        <begin position="231"/>
        <end position="261"/>
    </location>
</feature>